<dbReference type="AlphaFoldDB" id="A0A0K8P5K6"/>
<comment type="caution">
    <text evidence="2">The sequence shown here is derived from an EMBL/GenBank/DDBJ whole genome shotgun (WGS) entry which is preliminary data.</text>
</comment>
<feature type="region of interest" description="Disordered" evidence="1">
    <location>
        <begin position="1"/>
        <end position="47"/>
    </location>
</feature>
<reference evidence="3" key="1">
    <citation type="submission" date="2015-07" db="EMBL/GenBank/DDBJ databases">
        <title>Discovery of a poly(ethylene terephthalate assimilation.</title>
        <authorList>
            <person name="Yoshida S."/>
            <person name="Hiraga K."/>
            <person name="Takehana T."/>
            <person name="Taniguchi I."/>
            <person name="Yamaji H."/>
            <person name="Maeda Y."/>
            <person name="Toyohara K."/>
            <person name="Miyamoto K."/>
            <person name="Kimura Y."/>
            <person name="Oda K."/>
        </authorList>
    </citation>
    <scope>NUCLEOTIDE SEQUENCE [LARGE SCALE GENOMIC DNA]</scope>
    <source>
        <strain evidence="3">NBRC 110686 / TISTR 2288 / 201-F6</strain>
    </source>
</reference>
<name>A0A0K8P5K6_PISS1</name>
<accession>A0A0K8P5K6</accession>
<gene>
    <name evidence="2" type="ORF">ISF6_3345</name>
</gene>
<protein>
    <recommendedName>
        <fullName evidence="4">DUF429 domain-containing protein</fullName>
    </recommendedName>
</protein>
<evidence type="ECO:0000256" key="1">
    <source>
        <dbReference type="SAM" id="MobiDB-lite"/>
    </source>
</evidence>
<evidence type="ECO:0000313" key="2">
    <source>
        <dbReference type="EMBL" id="GAP37490.1"/>
    </source>
</evidence>
<dbReference type="STRING" id="1547922.ISF6_3345"/>
<evidence type="ECO:0008006" key="4">
    <source>
        <dbReference type="Google" id="ProtNLM"/>
    </source>
</evidence>
<evidence type="ECO:0000313" key="3">
    <source>
        <dbReference type="Proteomes" id="UP000037660"/>
    </source>
</evidence>
<proteinExistence type="predicted"/>
<organism evidence="2 3">
    <name type="scientific">Piscinibacter sakaiensis</name>
    <name type="common">Ideonella sakaiensis</name>
    <dbReference type="NCBI Taxonomy" id="1547922"/>
    <lineage>
        <taxon>Bacteria</taxon>
        <taxon>Pseudomonadati</taxon>
        <taxon>Pseudomonadota</taxon>
        <taxon>Betaproteobacteria</taxon>
        <taxon>Burkholderiales</taxon>
        <taxon>Sphaerotilaceae</taxon>
        <taxon>Piscinibacter</taxon>
    </lineage>
</organism>
<feature type="compositionally biased region" description="Low complexity" evidence="1">
    <location>
        <begin position="332"/>
        <end position="349"/>
    </location>
</feature>
<reference evidence="2 3" key="2">
    <citation type="journal article" date="2016" name="Science">
        <title>A bacterium that degrades and assimilates poly(ethylene terephthalate).</title>
        <authorList>
            <person name="Yoshida S."/>
            <person name="Hiraga K."/>
            <person name="Takehana T."/>
            <person name="Taniguchi I."/>
            <person name="Yamaji H."/>
            <person name="Maeda Y."/>
            <person name="Toyohara K."/>
            <person name="Miyamoto K."/>
            <person name="Kimura Y."/>
            <person name="Oda K."/>
        </authorList>
    </citation>
    <scope>NUCLEOTIDE SEQUENCE [LARGE SCALE GENOMIC DNA]</scope>
    <source>
        <strain evidence="3">NBRC 110686 / TISTR 2288 / 201-F6</strain>
    </source>
</reference>
<dbReference type="RefSeq" id="WP_231638189.1">
    <property type="nucleotide sequence ID" value="NZ_BBYR01000047.1"/>
</dbReference>
<dbReference type="EMBL" id="BBYR01000047">
    <property type="protein sequence ID" value="GAP37490.1"/>
    <property type="molecule type" value="Genomic_DNA"/>
</dbReference>
<keyword evidence="3" id="KW-1185">Reference proteome</keyword>
<sequence length="355" mass="36811">MPAPATPRAPASGGPGPGSGHAASAGSRDRPADLPPPAAPIDVVGVDFSSRPTRRKPIVVARGRLDPAPAAPGAAPGGTVTLLGLQPLDTLEAFSAWLADPAQAPWVGGFDLPFGLPRELVEQLGWPTDWPALIRHYAALERPVIRDTFAAFCAARPVGGKFAHRRCDGPAGSSPSMKWVNPPVAYMLHAGVPRLLDAGVDLPGLHPGDPARVALEAYPGLLARELLGARSYKSDEAAKQTPERLIARKDLVDALLQGRSRLGLRLRARPALTDALVADASGDRLDATLCLLQAAWCALRPGWGRPADADPLEGWIATAGPDPAAPVPAPAAVPAREGARAGAPAPASAARRRRA</sequence>
<dbReference type="Proteomes" id="UP000037660">
    <property type="component" value="Unassembled WGS sequence"/>
</dbReference>
<feature type="region of interest" description="Disordered" evidence="1">
    <location>
        <begin position="315"/>
        <end position="355"/>
    </location>
</feature>